<proteinExistence type="predicted"/>
<accession>A0A7W3XRH3</accession>
<name>A0A7W3XRH3_9BACL</name>
<reference evidence="1 2" key="1">
    <citation type="submission" date="2020-08" db="EMBL/GenBank/DDBJ databases">
        <title>Genomic Encyclopedia of Type Strains, Phase III (KMG-III): the genomes of soil and plant-associated and newly described type strains.</title>
        <authorList>
            <person name="Whitman W."/>
        </authorList>
    </citation>
    <scope>NUCLEOTIDE SEQUENCE [LARGE SCALE GENOMIC DNA]</scope>
    <source>
        <strain evidence="1 2">CECT 8693</strain>
    </source>
</reference>
<keyword evidence="2" id="KW-1185">Reference proteome</keyword>
<dbReference type="Proteomes" id="UP000567067">
    <property type="component" value="Unassembled WGS sequence"/>
</dbReference>
<dbReference type="AlphaFoldDB" id="A0A7W3XRH3"/>
<sequence>MRNLSNHQHVDFSELVIVLNGHTTHIVNHEESFIKKGNVFVSNA</sequence>
<gene>
    <name evidence="1" type="ORF">FHR92_002000</name>
</gene>
<protein>
    <submittedName>
        <fullName evidence="1">Putative cupin superfamily protein</fullName>
    </submittedName>
</protein>
<evidence type="ECO:0000313" key="2">
    <source>
        <dbReference type="Proteomes" id="UP000567067"/>
    </source>
</evidence>
<evidence type="ECO:0000313" key="1">
    <source>
        <dbReference type="EMBL" id="MBA9085533.1"/>
    </source>
</evidence>
<dbReference type="EMBL" id="JACJIP010000011">
    <property type="protein sequence ID" value="MBA9085533.1"/>
    <property type="molecule type" value="Genomic_DNA"/>
</dbReference>
<organism evidence="1 2">
    <name type="scientific">Fontibacillus solani</name>
    <dbReference type="NCBI Taxonomy" id="1572857"/>
    <lineage>
        <taxon>Bacteria</taxon>
        <taxon>Bacillati</taxon>
        <taxon>Bacillota</taxon>
        <taxon>Bacilli</taxon>
        <taxon>Bacillales</taxon>
        <taxon>Paenibacillaceae</taxon>
        <taxon>Fontibacillus</taxon>
    </lineage>
</organism>
<comment type="caution">
    <text evidence="1">The sequence shown here is derived from an EMBL/GenBank/DDBJ whole genome shotgun (WGS) entry which is preliminary data.</text>
</comment>